<proteinExistence type="predicted"/>
<organism evidence="1 2">
    <name type="scientific">Paenibacillus spiritus</name>
    <dbReference type="NCBI Taxonomy" id="2496557"/>
    <lineage>
        <taxon>Bacteria</taxon>
        <taxon>Bacillati</taxon>
        <taxon>Bacillota</taxon>
        <taxon>Bacilli</taxon>
        <taxon>Bacillales</taxon>
        <taxon>Paenibacillaceae</taxon>
        <taxon>Paenibacillus</taxon>
    </lineage>
</organism>
<dbReference type="Proteomes" id="UP000367750">
    <property type="component" value="Unassembled WGS sequence"/>
</dbReference>
<accession>A0A5J5GGP8</accession>
<protein>
    <submittedName>
        <fullName evidence="1">Uncharacterized protein</fullName>
    </submittedName>
</protein>
<gene>
    <name evidence="1" type="ORF">F4V43_01920</name>
</gene>
<comment type="caution">
    <text evidence="1">The sequence shown here is derived from an EMBL/GenBank/DDBJ whole genome shotgun (WGS) entry which is preliminary data.</text>
</comment>
<dbReference type="AlphaFoldDB" id="A0A5J5GGP8"/>
<evidence type="ECO:0000313" key="1">
    <source>
        <dbReference type="EMBL" id="KAA9007267.1"/>
    </source>
</evidence>
<reference evidence="1 2" key="1">
    <citation type="submission" date="2019-09" db="EMBL/GenBank/DDBJ databases">
        <title>Bacillus ochoae sp. nov., Paenibacillus whitsoniae sp. nov., Paenibacillus spiritus sp. nov. Isolated from the Mars Exploration Rover during spacecraft assembly.</title>
        <authorList>
            <person name="Seuylemezian A."/>
            <person name="Vaishampayan P."/>
        </authorList>
    </citation>
    <scope>NUCLEOTIDE SEQUENCE [LARGE SCALE GENOMIC DNA]</scope>
    <source>
        <strain evidence="1 2">MER_111</strain>
    </source>
</reference>
<evidence type="ECO:0000313" key="2">
    <source>
        <dbReference type="Proteomes" id="UP000367750"/>
    </source>
</evidence>
<keyword evidence="2" id="KW-1185">Reference proteome</keyword>
<dbReference type="RefSeq" id="WP_150456557.1">
    <property type="nucleotide sequence ID" value="NZ_VYKK01000004.1"/>
</dbReference>
<sequence length="107" mass="12368">MELIQLPNGHTELIIDNDDLISLIKIHIGFEAGKMVEQIIKESEREYIRAESDLSAYELELEANRETFLELREMIGKIEDDLSVSRINRKNIQALLDRMDIEIANAL</sequence>
<name>A0A5J5GGP8_9BACL</name>
<dbReference type="EMBL" id="VYKK01000004">
    <property type="protein sequence ID" value="KAA9007267.1"/>
    <property type="molecule type" value="Genomic_DNA"/>
</dbReference>